<dbReference type="PANTHER" id="PTHR10357">
    <property type="entry name" value="ALPHA-AMYLASE FAMILY MEMBER"/>
    <property type="match status" value="1"/>
</dbReference>
<dbReference type="Gene3D" id="2.60.40.1180">
    <property type="entry name" value="Golgi alpha-mannosidase II"/>
    <property type="match status" value="1"/>
</dbReference>
<dbReference type="PANTHER" id="PTHR10357:SF217">
    <property type="entry name" value="TREHALOSE-6-PHOSPHATE HYDROLASE"/>
    <property type="match status" value="1"/>
</dbReference>
<dbReference type="CDD" id="cd11333">
    <property type="entry name" value="AmyAc_SI_OligoGlu_DGase"/>
    <property type="match status" value="1"/>
</dbReference>
<comment type="similarity">
    <text evidence="1">Belongs to the glycosyl hydrolase 13 family.</text>
</comment>
<dbReference type="FunFam" id="3.20.20.80:FF:000064">
    <property type="entry name" value="Oligo-1,6-glucosidase"/>
    <property type="match status" value="1"/>
</dbReference>
<protein>
    <submittedName>
        <fullName evidence="5">Alpha,alpha-phosphotrehalase</fullName>
        <ecNumber evidence="5">3.2.1.93</ecNumber>
    </submittedName>
</protein>
<keyword evidence="2 5" id="KW-0378">Hydrolase</keyword>
<dbReference type="GO" id="GO:0004556">
    <property type="term" value="F:alpha-amylase activity"/>
    <property type="evidence" value="ECO:0007669"/>
    <property type="project" value="TreeGrafter"/>
</dbReference>
<dbReference type="Pfam" id="PF00128">
    <property type="entry name" value="Alpha-amylase"/>
    <property type="match status" value="1"/>
</dbReference>
<keyword evidence="6" id="KW-1185">Reference proteome</keyword>
<evidence type="ECO:0000259" key="4">
    <source>
        <dbReference type="SMART" id="SM00642"/>
    </source>
</evidence>
<dbReference type="KEGG" id="eio:H9L01_05630"/>
<dbReference type="SMART" id="SM00642">
    <property type="entry name" value="Aamy"/>
    <property type="match status" value="1"/>
</dbReference>
<accession>A0A7G9RW98</accession>
<evidence type="ECO:0000313" key="6">
    <source>
        <dbReference type="Proteomes" id="UP000515928"/>
    </source>
</evidence>
<feature type="domain" description="Glycosyl hydrolase family 13 catalytic" evidence="4">
    <location>
        <begin position="12"/>
        <end position="406"/>
    </location>
</feature>
<dbReference type="Gene3D" id="3.20.20.80">
    <property type="entry name" value="Glycosidases"/>
    <property type="match status" value="1"/>
</dbReference>
<dbReference type="NCBIfam" id="NF008183">
    <property type="entry name" value="PRK10933.1"/>
    <property type="match status" value="1"/>
</dbReference>
<dbReference type="InterPro" id="IPR017853">
    <property type="entry name" value="GH"/>
</dbReference>
<dbReference type="Gene3D" id="3.90.400.10">
    <property type="entry name" value="Oligo-1,6-glucosidase, Domain 2"/>
    <property type="match status" value="1"/>
</dbReference>
<dbReference type="SUPFAM" id="SSF51011">
    <property type="entry name" value="Glycosyl hydrolase domain"/>
    <property type="match status" value="1"/>
</dbReference>
<dbReference type="EC" id="3.2.1.93" evidence="5"/>
<proteinExistence type="inferred from homology"/>
<dbReference type="GO" id="GO:0009313">
    <property type="term" value="P:oligosaccharide catabolic process"/>
    <property type="evidence" value="ECO:0007669"/>
    <property type="project" value="TreeGrafter"/>
</dbReference>
<name>A0A7G9RW98_9FIRM</name>
<dbReference type="Proteomes" id="UP000515928">
    <property type="component" value="Chromosome"/>
</dbReference>
<evidence type="ECO:0000256" key="1">
    <source>
        <dbReference type="ARBA" id="ARBA00008061"/>
    </source>
</evidence>
<organism evidence="5 6">
    <name type="scientific">Erysipelothrix inopinata</name>
    <dbReference type="NCBI Taxonomy" id="225084"/>
    <lineage>
        <taxon>Bacteria</taxon>
        <taxon>Bacillati</taxon>
        <taxon>Bacillota</taxon>
        <taxon>Erysipelotrichia</taxon>
        <taxon>Erysipelotrichales</taxon>
        <taxon>Erysipelotrichaceae</taxon>
        <taxon>Erysipelothrix</taxon>
    </lineage>
</organism>
<dbReference type="RefSeq" id="WP_187533007.1">
    <property type="nucleotide sequence ID" value="NZ_CBCSHU010000002.1"/>
</dbReference>
<evidence type="ECO:0000256" key="3">
    <source>
        <dbReference type="ARBA" id="ARBA00023295"/>
    </source>
</evidence>
<evidence type="ECO:0000256" key="2">
    <source>
        <dbReference type="ARBA" id="ARBA00022801"/>
    </source>
</evidence>
<dbReference type="InterPro" id="IPR013780">
    <property type="entry name" value="Glyco_hydro_b"/>
</dbReference>
<gene>
    <name evidence="5" type="ORF">H9L01_05630</name>
</gene>
<dbReference type="EMBL" id="CP060715">
    <property type="protein sequence ID" value="QNN59873.1"/>
    <property type="molecule type" value="Genomic_DNA"/>
</dbReference>
<reference evidence="5 6" key="1">
    <citation type="submission" date="2020-08" db="EMBL/GenBank/DDBJ databases">
        <title>Genome sequence of Erysipelothrix inopinata DSM 15511T.</title>
        <authorList>
            <person name="Hyun D.-W."/>
            <person name="Bae J.-W."/>
        </authorList>
    </citation>
    <scope>NUCLEOTIDE SEQUENCE [LARGE SCALE GENOMIC DNA]</scope>
    <source>
        <strain evidence="5 6">DSM 15511</strain>
    </source>
</reference>
<keyword evidence="3 5" id="KW-0326">Glycosidase</keyword>
<dbReference type="InterPro" id="IPR045857">
    <property type="entry name" value="O16G_dom_2"/>
</dbReference>
<sequence>MTIKKENITIYQIYPKSFQDSNGDGIGDINGIIQRLDYIQDLGVDMIWLTPVFISPMKDNGYDVADYRNINPLFGSMEDFDRLVLEAKKRNIEIMLDMVFNHTSTDHYWFKEAINGNKKYKDYYIFSDHKTNWKSKFGGSCWEYVESMNQYYLHLFDVTQADLNWENPNVRQELYDIVNFWISKGVRGFRFDVVNLISKPEIFEDDYEGDGRRFYTDGPKIHEYLRELNKETFGKYSDIVTVGEMSSTNLKDCALYSNSEHTELSMIFSFHHLKVDYKDGQKWELDAFEPKKLFDMWRTWQIDLNINSGWNALFLNNHDQPRSVSRFGSQKYHSESSKAIATALFLMKGTPFIYQGEEIGLPNAHYNKLDMFKDVESLNYISSNSYVKSKENMLEILNQRSRDNGRTPMIWDKTSRKGFSSNMPWLDYTLSEHAVSVKESIHDQNSILAYYKKIIAFRKCSKVIQEGDIKFLELENPNVFVYERILENETYRVITSFSKEIENYNSDVSEFEVVISNYETNTLSNISQLLPFMTLVLKKNHCN</sequence>
<dbReference type="GO" id="GO:0008788">
    <property type="term" value="F:alpha,alpha-phosphotrehalase activity"/>
    <property type="evidence" value="ECO:0007669"/>
    <property type="project" value="UniProtKB-EC"/>
</dbReference>
<dbReference type="AlphaFoldDB" id="A0A7G9RW98"/>
<dbReference type="InterPro" id="IPR006047">
    <property type="entry name" value="GH13_cat_dom"/>
</dbReference>
<evidence type="ECO:0000313" key="5">
    <source>
        <dbReference type="EMBL" id="QNN59873.1"/>
    </source>
</evidence>
<dbReference type="SUPFAM" id="SSF51445">
    <property type="entry name" value="(Trans)glycosidases"/>
    <property type="match status" value="1"/>
</dbReference>